<keyword evidence="1" id="KW-0472">Membrane</keyword>
<reference evidence="3 4" key="1">
    <citation type="journal article" date="2015" name="Nature">
        <title>rRNA introns, odd ribosomes, and small enigmatic genomes across a large radiation of phyla.</title>
        <authorList>
            <person name="Brown C.T."/>
            <person name="Hug L.A."/>
            <person name="Thomas B.C."/>
            <person name="Sharon I."/>
            <person name="Castelle C.J."/>
            <person name="Singh A."/>
            <person name="Wilkins M.J."/>
            <person name="Williams K.H."/>
            <person name="Banfield J.F."/>
        </authorList>
    </citation>
    <scope>NUCLEOTIDE SEQUENCE [LARGE SCALE GENOMIC DNA]</scope>
</reference>
<evidence type="ECO:0000313" key="3">
    <source>
        <dbReference type="EMBL" id="KKR99607.1"/>
    </source>
</evidence>
<dbReference type="Proteomes" id="UP000034108">
    <property type="component" value="Unassembled WGS sequence"/>
</dbReference>
<feature type="transmembrane region" description="Helical" evidence="1">
    <location>
        <begin position="116"/>
        <end position="134"/>
    </location>
</feature>
<dbReference type="EMBL" id="LCAV01000005">
    <property type="protein sequence ID" value="KKR99607.1"/>
    <property type="molecule type" value="Genomic_DNA"/>
</dbReference>
<feature type="transmembrane region" description="Helical" evidence="1">
    <location>
        <begin position="146"/>
        <end position="167"/>
    </location>
</feature>
<dbReference type="InterPro" id="IPR000620">
    <property type="entry name" value="EamA_dom"/>
</dbReference>
<dbReference type="PANTHER" id="PTHR22911">
    <property type="entry name" value="ACYL-MALONYL CONDENSING ENZYME-RELATED"/>
    <property type="match status" value="1"/>
</dbReference>
<dbReference type="STRING" id="1619048.UU49_C0005G0065"/>
<gene>
    <name evidence="3" type="ORF">UU49_C0005G0065</name>
</gene>
<feature type="transmembrane region" description="Helical" evidence="1">
    <location>
        <begin position="213"/>
        <end position="233"/>
    </location>
</feature>
<dbReference type="Pfam" id="PF00892">
    <property type="entry name" value="EamA"/>
    <property type="match status" value="1"/>
</dbReference>
<feature type="transmembrane region" description="Helical" evidence="1">
    <location>
        <begin position="58"/>
        <end position="78"/>
    </location>
</feature>
<proteinExistence type="predicted"/>
<feature type="transmembrane region" description="Helical" evidence="1">
    <location>
        <begin position="90"/>
        <end position="110"/>
    </location>
</feature>
<feature type="domain" description="EamA" evidence="2">
    <location>
        <begin position="2"/>
        <end position="133"/>
    </location>
</feature>
<protein>
    <submittedName>
        <fullName evidence="3">Integral membrane protein (DUF6)</fullName>
    </submittedName>
</protein>
<dbReference type="GO" id="GO:0016020">
    <property type="term" value="C:membrane"/>
    <property type="evidence" value="ECO:0007669"/>
    <property type="project" value="InterPro"/>
</dbReference>
<feature type="transmembrane region" description="Helical" evidence="1">
    <location>
        <begin position="173"/>
        <end position="192"/>
    </location>
</feature>
<feature type="transmembrane region" description="Helical" evidence="1">
    <location>
        <begin position="274"/>
        <end position="293"/>
    </location>
</feature>
<evidence type="ECO:0000256" key="1">
    <source>
        <dbReference type="SAM" id="Phobius"/>
    </source>
</evidence>
<dbReference type="PANTHER" id="PTHR22911:SF137">
    <property type="entry name" value="SOLUTE CARRIER FAMILY 35 MEMBER G2-RELATED"/>
    <property type="match status" value="1"/>
</dbReference>
<feature type="transmembrane region" description="Helical" evidence="1">
    <location>
        <begin position="239"/>
        <end position="262"/>
    </location>
</feature>
<organism evidence="3 4">
    <name type="scientific">Candidatus Magasanikbacteria bacterium GW2011_GWC2_41_17</name>
    <dbReference type="NCBI Taxonomy" id="1619048"/>
    <lineage>
        <taxon>Bacteria</taxon>
        <taxon>Candidatus Magasanikiibacteriota</taxon>
    </lineage>
</organism>
<sequence>MWLLITAVAYFLNAIAAVVDKFLISKKISNPAVYAFAISSLGLLGLVLIPWGFDWIGWYNFGIVFIAGVSFTCALLHLFKGLAVNESSRITPFIGGLSPIFVFLFSFWLLGERLGGKQLFAFILIIIGTIFISLDKSNKKNLARGFLYAGISALMFGISYTLTKLAYNNLSFINGFVWLRITTFIGGLFLLYSATNRRDIFHPSEKTVKKAGLLFLFGQVAGAASFLLVNYAISISSVTIVNALQGLQYVFLLIMVLILARWRPRVLEEKLRGGVLAQKIGAIILIGAGLYLLV</sequence>
<feature type="transmembrane region" description="Helical" evidence="1">
    <location>
        <begin position="6"/>
        <end position="24"/>
    </location>
</feature>
<evidence type="ECO:0000259" key="2">
    <source>
        <dbReference type="Pfam" id="PF00892"/>
    </source>
</evidence>
<name>A0A0G0YH00_9BACT</name>
<dbReference type="InterPro" id="IPR037185">
    <property type="entry name" value="EmrE-like"/>
</dbReference>
<keyword evidence="1" id="KW-1133">Transmembrane helix</keyword>
<evidence type="ECO:0000313" key="4">
    <source>
        <dbReference type="Proteomes" id="UP000034108"/>
    </source>
</evidence>
<dbReference type="Gene3D" id="1.10.3730.20">
    <property type="match status" value="1"/>
</dbReference>
<accession>A0A0G0YH00</accession>
<feature type="transmembrane region" description="Helical" evidence="1">
    <location>
        <begin position="31"/>
        <end position="52"/>
    </location>
</feature>
<comment type="caution">
    <text evidence="3">The sequence shown here is derived from an EMBL/GenBank/DDBJ whole genome shotgun (WGS) entry which is preliminary data.</text>
</comment>
<dbReference type="AlphaFoldDB" id="A0A0G0YH00"/>
<dbReference type="SUPFAM" id="SSF103481">
    <property type="entry name" value="Multidrug resistance efflux transporter EmrE"/>
    <property type="match status" value="1"/>
</dbReference>
<keyword evidence="1" id="KW-0812">Transmembrane</keyword>